<dbReference type="Pfam" id="PF07786">
    <property type="entry name" value="HGSNAT_cat"/>
    <property type="match status" value="1"/>
</dbReference>
<dbReference type="InterPro" id="IPR012429">
    <property type="entry name" value="HGSNAT_cat"/>
</dbReference>
<feature type="transmembrane region" description="Helical" evidence="1">
    <location>
        <begin position="122"/>
        <end position="142"/>
    </location>
</feature>
<feature type="domain" description="Heparan-alpha-glucosaminide N-acetyltransferase catalytic" evidence="2">
    <location>
        <begin position="24"/>
        <end position="245"/>
    </location>
</feature>
<feature type="transmembrane region" description="Helical" evidence="1">
    <location>
        <begin position="237"/>
        <end position="258"/>
    </location>
</feature>
<evidence type="ECO:0000256" key="1">
    <source>
        <dbReference type="SAM" id="Phobius"/>
    </source>
</evidence>
<evidence type="ECO:0000313" key="3">
    <source>
        <dbReference type="EMBL" id="VAX10471.1"/>
    </source>
</evidence>
<feature type="transmembrane region" description="Helical" evidence="1">
    <location>
        <begin position="149"/>
        <end position="167"/>
    </location>
</feature>
<organism evidence="3">
    <name type="scientific">hydrothermal vent metagenome</name>
    <dbReference type="NCBI Taxonomy" id="652676"/>
    <lineage>
        <taxon>unclassified sequences</taxon>
        <taxon>metagenomes</taxon>
        <taxon>ecological metagenomes</taxon>
    </lineage>
</organism>
<name>A0A3B1B881_9ZZZZ</name>
<feature type="transmembrane region" description="Helical" evidence="1">
    <location>
        <begin position="187"/>
        <end position="208"/>
    </location>
</feature>
<protein>
    <recommendedName>
        <fullName evidence="2">Heparan-alpha-glucosaminide N-acetyltransferase catalytic domain-containing protein</fullName>
    </recommendedName>
</protein>
<reference evidence="3" key="1">
    <citation type="submission" date="2018-06" db="EMBL/GenBank/DDBJ databases">
        <authorList>
            <person name="Zhirakovskaya E."/>
        </authorList>
    </citation>
    <scope>NUCLEOTIDE SEQUENCE</scope>
</reference>
<dbReference type="AlphaFoldDB" id="A0A3B1B881"/>
<evidence type="ECO:0000259" key="2">
    <source>
        <dbReference type="Pfam" id="PF07786"/>
    </source>
</evidence>
<accession>A0A3B1B881</accession>
<keyword evidence="1" id="KW-0472">Membrane</keyword>
<feature type="transmembrane region" description="Helical" evidence="1">
    <location>
        <begin position="64"/>
        <end position="85"/>
    </location>
</feature>
<keyword evidence="1" id="KW-0812">Transmembrane</keyword>
<dbReference type="EMBL" id="UOFY01000051">
    <property type="protein sequence ID" value="VAX10471.1"/>
    <property type="molecule type" value="Genomic_DNA"/>
</dbReference>
<proteinExistence type="predicted"/>
<sequence>MKSRLKHSTLAQSGQTESTPARPRYLIIDVLRGVAIAMMFHYHFSFDLNHFGFIEQDFYRDPFWINYRTLIVSLFLGLVGVSLSLASQQRFNPRSYFRRLGLLIFFAALVSIGSYIQFADRMIFFGILHFIAVASVLGLAFVRFYWLNLLLGTGLIILGSQFQHAFFDQPWLQWLGMMTHKPFTEDYAPLLPWFGVVLLGMFVGKLVFEKHPQLWLQNWHHHDPLSRSLSFAGKHGLIIYMLHQPVFMGLLYLLSLTIA</sequence>
<gene>
    <name evidence="3" type="ORF">MNBD_GAMMA25-1391</name>
</gene>
<feature type="transmembrane region" description="Helical" evidence="1">
    <location>
        <begin position="97"/>
        <end position="116"/>
    </location>
</feature>
<keyword evidence="1" id="KW-1133">Transmembrane helix</keyword>
<feature type="transmembrane region" description="Helical" evidence="1">
    <location>
        <begin position="25"/>
        <end position="44"/>
    </location>
</feature>